<name>A0A9X0HLV2_SOLP1</name>
<evidence type="ECO:0000313" key="3">
    <source>
        <dbReference type="Proteomes" id="UP000054223"/>
    </source>
</evidence>
<keyword evidence="1" id="KW-0812">Transmembrane</keyword>
<organism evidence="2 3">
    <name type="scientific">Solirubrum puertoriconensis</name>
    <dbReference type="NCBI Taxonomy" id="1751427"/>
    <lineage>
        <taxon>Bacteria</taxon>
        <taxon>Pseudomonadati</taxon>
        <taxon>Bacteroidota</taxon>
        <taxon>Cytophagia</taxon>
        <taxon>Cytophagales</taxon>
    </lineage>
</organism>
<evidence type="ECO:0000256" key="1">
    <source>
        <dbReference type="SAM" id="Phobius"/>
    </source>
</evidence>
<keyword evidence="1" id="KW-0472">Membrane</keyword>
<dbReference type="EMBL" id="LNAL01000006">
    <property type="protein sequence ID" value="KUG08334.1"/>
    <property type="molecule type" value="Genomic_DNA"/>
</dbReference>
<sequence length="205" mass="21893">MSPALQNQPTRRYSPTLVRVAYWVSTLGNPLFTALVFVGVLAFRLLEVRVAAWLMAGMLLGVAAPMSIWNYRQVKTGAYTDFDVSVREHRASFYPRLIVLLGVATALVWATPSAAPLRAGMLAALGLLVACYGINFRLKVSLHAALSFFMAGCVLGLNQAWGLGALLVASLVAASRLVLKRHSLIELVVGTVVGMGAALLAVIIA</sequence>
<dbReference type="Proteomes" id="UP000054223">
    <property type="component" value="Unassembled WGS sequence"/>
</dbReference>
<protein>
    <submittedName>
        <fullName evidence="2">Uncharacterized protein</fullName>
    </submittedName>
</protein>
<feature type="transmembrane region" description="Helical" evidence="1">
    <location>
        <begin position="148"/>
        <end position="172"/>
    </location>
</feature>
<dbReference type="AlphaFoldDB" id="A0A9X0HLV2"/>
<dbReference type="OrthoDB" id="966117at2"/>
<comment type="caution">
    <text evidence="2">The sequence shown here is derived from an EMBL/GenBank/DDBJ whole genome shotgun (WGS) entry which is preliminary data.</text>
</comment>
<feature type="transmembrane region" description="Helical" evidence="1">
    <location>
        <begin position="91"/>
        <end position="110"/>
    </location>
</feature>
<evidence type="ECO:0000313" key="2">
    <source>
        <dbReference type="EMBL" id="KUG08334.1"/>
    </source>
</evidence>
<dbReference type="SUPFAM" id="SSF48317">
    <property type="entry name" value="Acid phosphatase/Vanadium-dependent haloperoxidase"/>
    <property type="match status" value="1"/>
</dbReference>
<proteinExistence type="predicted"/>
<keyword evidence="1" id="KW-1133">Transmembrane helix</keyword>
<feature type="transmembrane region" description="Helical" evidence="1">
    <location>
        <begin position="50"/>
        <end position="71"/>
    </location>
</feature>
<feature type="transmembrane region" description="Helical" evidence="1">
    <location>
        <begin position="20"/>
        <end position="43"/>
    </location>
</feature>
<keyword evidence="3" id="KW-1185">Reference proteome</keyword>
<feature type="transmembrane region" description="Helical" evidence="1">
    <location>
        <begin position="117"/>
        <end position="136"/>
    </location>
</feature>
<reference evidence="2 3" key="1">
    <citation type="submission" date="2015-11" db="EMBL/GenBank/DDBJ databases">
        <title>Solirubrum puertoriconensis gen. nov. an environmental bacteria isolated in Puerto Rico.</title>
        <authorList>
            <person name="Cuebas-Irizarry M.F."/>
            <person name="Montalvo-Rodriguez R."/>
        </authorList>
    </citation>
    <scope>NUCLEOTIDE SEQUENCE [LARGE SCALE GENOMIC DNA]</scope>
    <source>
        <strain evidence="2 3">MC1A</strain>
    </source>
</reference>
<dbReference type="InterPro" id="IPR036938">
    <property type="entry name" value="PAP2/HPO_sf"/>
</dbReference>
<dbReference type="RefSeq" id="WP_059069681.1">
    <property type="nucleotide sequence ID" value="NZ_LNAL01000006.1"/>
</dbReference>
<accession>A0A9X0HLV2</accession>
<feature type="transmembrane region" description="Helical" evidence="1">
    <location>
        <begin position="184"/>
        <end position="204"/>
    </location>
</feature>
<gene>
    <name evidence="2" type="ORF">ASU33_09175</name>
</gene>